<accession>A0A7S3F7F9</accession>
<dbReference type="AlphaFoldDB" id="A0A7S3F7F9"/>
<protein>
    <submittedName>
        <fullName evidence="2">Uncharacterized protein</fullName>
    </submittedName>
</protein>
<name>A0A7S3F7F9_9EUKA</name>
<keyword evidence="1" id="KW-1133">Transmembrane helix</keyword>
<sequence>MVCDDKDTLMRGSVMMLIGGPLALLAQVIVLVSFLVTSEVVLRHLKNTLRDEKAPLYDDPAAMSRARMANSKKCHQNPAASYSSGGDGCRAGPTYSASSAGGYGGYGGREGPTFESGNYNGGGNFNGSGYGGGFGGGATNGCGGFSGFDDSNRQRCVSDNL</sequence>
<reference evidence="2" key="1">
    <citation type="submission" date="2021-01" db="EMBL/GenBank/DDBJ databases">
        <authorList>
            <person name="Corre E."/>
            <person name="Pelletier E."/>
            <person name="Niang G."/>
            <person name="Scheremetjew M."/>
            <person name="Finn R."/>
            <person name="Kale V."/>
            <person name="Holt S."/>
            <person name="Cochrane G."/>
            <person name="Meng A."/>
            <person name="Brown T."/>
            <person name="Cohen L."/>
        </authorList>
    </citation>
    <scope>NUCLEOTIDE SEQUENCE</scope>
    <source>
        <strain evidence="2">CCMP281</strain>
    </source>
</reference>
<evidence type="ECO:0000313" key="2">
    <source>
        <dbReference type="EMBL" id="CAE0129347.1"/>
    </source>
</evidence>
<dbReference type="EMBL" id="HBHX01049904">
    <property type="protein sequence ID" value="CAE0129347.1"/>
    <property type="molecule type" value="Transcribed_RNA"/>
</dbReference>
<keyword evidence="1" id="KW-0812">Transmembrane</keyword>
<feature type="transmembrane region" description="Helical" evidence="1">
    <location>
        <begin position="14"/>
        <end position="36"/>
    </location>
</feature>
<gene>
    <name evidence="2" type="ORF">HERI1096_LOCUS27566</name>
</gene>
<evidence type="ECO:0000256" key="1">
    <source>
        <dbReference type="SAM" id="Phobius"/>
    </source>
</evidence>
<proteinExistence type="predicted"/>
<keyword evidence="1" id="KW-0472">Membrane</keyword>
<organism evidence="2">
    <name type="scientific">Haptolina ericina</name>
    <dbReference type="NCBI Taxonomy" id="156174"/>
    <lineage>
        <taxon>Eukaryota</taxon>
        <taxon>Haptista</taxon>
        <taxon>Haptophyta</taxon>
        <taxon>Prymnesiophyceae</taxon>
        <taxon>Prymnesiales</taxon>
        <taxon>Prymnesiaceae</taxon>
        <taxon>Haptolina</taxon>
    </lineage>
</organism>